<dbReference type="PATRIC" id="fig|391623.17.peg.1621"/>
<feature type="transmembrane region" description="Helical" evidence="1">
    <location>
        <begin position="332"/>
        <end position="355"/>
    </location>
</feature>
<dbReference type="Pfam" id="PF07690">
    <property type="entry name" value="MFS_1"/>
    <property type="match status" value="1"/>
</dbReference>
<dbReference type="PANTHER" id="PTHR23530:SF1">
    <property type="entry name" value="PERMEASE, MAJOR FACILITATOR SUPERFAMILY-RELATED"/>
    <property type="match status" value="1"/>
</dbReference>
<dbReference type="SUPFAM" id="SSF103473">
    <property type="entry name" value="MFS general substrate transporter"/>
    <property type="match status" value="1"/>
</dbReference>
<keyword evidence="1" id="KW-0472">Membrane</keyword>
<feature type="transmembrane region" description="Helical" evidence="1">
    <location>
        <begin position="91"/>
        <end position="114"/>
    </location>
</feature>
<dbReference type="Proteomes" id="UP000007478">
    <property type="component" value="Chromosome"/>
</dbReference>
<protein>
    <submittedName>
        <fullName evidence="2">Permease</fullName>
    </submittedName>
</protein>
<feature type="transmembrane region" description="Helical" evidence="1">
    <location>
        <begin position="272"/>
        <end position="293"/>
    </location>
</feature>
<dbReference type="AlphaFoldDB" id="F0LJ74"/>
<reference evidence="2 3" key="1">
    <citation type="journal article" date="2011" name="J. Bacteriol.">
        <title>Complete genome sequence of the hyperthermophilic, piezophilic, heterotrophic, and carboxydotrophic archaeon Thermococcus barophilus MP.</title>
        <authorList>
            <person name="Vannier P."/>
            <person name="Marteinsson V.T."/>
            <person name="Fridjonsson O.H."/>
            <person name="Oger P."/>
            <person name="Jebbar M."/>
        </authorList>
    </citation>
    <scope>NUCLEOTIDE SEQUENCE [LARGE SCALE GENOMIC DNA]</scope>
    <source>
        <strain evidence="3">DSM 11836 / MP</strain>
    </source>
</reference>
<proteinExistence type="predicted"/>
<dbReference type="RefSeq" id="WP_013467894.1">
    <property type="nucleotide sequence ID" value="NC_014804.1"/>
</dbReference>
<evidence type="ECO:0000256" key="1">
    <source>
        <dbReference type="SAM" id="Phobius"/>
    </source>
</evidence>
<feature type="transmembrane region" description="Helical" evidence="1">
    <location>
        <begin position="367"/>
        <end position="389"/>
    </location>
</feature>
<dbReference type="GO" id="GO:0022857">
    <property type="term" value="F:transmembrane transporter activity"/>
    <property type="evidence" value="ECO:0007669"/>
    <property type="project" value="InterPro"/>
</dbReference>
<keyword evidence="1" id="KW-0812">Transmembrane</keyword>
<keyword evidence="3" id="KW-1185">Reference proteome</keyword>
<dbReference type="GeneID" id="10041937"/>
<dbReference type="HOGENOM" id="CLU_046685_3_0_2"/>
<evidence type="ECO:0000313" key="2">
    <source>
        <dbReference type="EMBL" id="ADT84596.1"/>
    </source>
</evidence>
<keyword evidence="1" id="KW-1133">Transmembrane helix</keyword>
<name>F0LJ74_THEBM</name>
<feature type="transmembrane region" description="Helical" evidence="1">
    <location>
        <begin position="67"/>
        <end position="85"/>
    </location>
</feature>
<dbReference type="InterPro" id="IPR036259">
    <property type="entry name" value="MFS_trans_sf"/>
</dbReference>
<organism evidence="2 3">
    <name type="scientific">Thermococcus barophilus (strain DSM 11836 / MP)</name>
    <dbReference type="NCBI Taxonomy" id="391623"/>
    <lineage>
        <taxon>Archaea</taxon>
        <taxon>Methanobacteriati</taxon>
        <taxon>Methanobacteriota</taxon>
        <taxon>Thermococci</taxon>
        <taxon>Thermococcales</taxon>
        <taxon>Thermococcaceae</taxon>
        <taxon>Thermococcus</taxon>
    </lineage>
</organism>
<feature type="transmembrane region" description="Helical" evidence="1">
    <location>
        <begin position="299"/>
        <end position="320"/>
    </location>
</feature>
<dbReference type="Gene3D" id="1.20.1250.20">
    <property type="entry name" value="MFS general substrate transporter like domains"/>
    <property type="match status" value="1"/>
</dbReference>
<dbReference type="PANTHER" id="PTHR23530">
    <property type="entry name" value="TRANSPORT PROTEIN-RELATED"/>
    <property type="match status" value="1"/>
</dbReference>
<feature type="transmembrane region" description="Helical" evidence="1">
    <location>
        <begin position="34"/>
        <end position="55"/>
    </location>
</feature>
<dbReference type="OrthoDB" id="85689at2157"/>
<evidence type="ECO:0000313" key="3">
    <source>
        <dbReference type="Proteomes" id="UP000007478"/>
    </source>
</evidence>
<dbReference type="InterPro" id="IPR053160">
    <property type="entry name" value="MFS_DHA3_Transporter"/>
</dbReference>
<sequence>MDVIKKYKVLYALMNTGFVGNILVIYYLAKGLTYTQIGIATAISTIGFFLFEVPTGVVGDKISRKKSVLIGLTLFPIGTIILIFLKNFPMLIAYSIITSLSVTFISGSLEAWLYDNLKHLGKEKEYRELMKEIKTITLPLSAITIVIGSLLAQEYGFKLPLILKLILEITTLMTALSIPEYEFKKPELAYHVHVLHSIKELMKPNLFWLIIMAITVTMSINQFRQYFEPYLGNILAQSLKTTIMETLGLLGLIEAIVKVLPKIIGVRLKEKWSAFAYSIAPVSIPILTALSVIYQNPVFIVILGVIATIINTAFAFNFGIELQVRISSEKRATLISLYSMISALIMAFFYGIYGFAVDKLGLAEARLVFALILSGIGLAFKGAQTIGILKEPLKLKHLQLHSKEK</sequence>
<dbReference type="EMBL" id="CP002372">
    <property type="protein sequence ID" value="ADT84596.1"/>
    <property type="molecule type" value="Genomic_DNA"/>
</dbReference>
<feature type="transmembrane region" description="Helical" evidence="1">
    <location>
        <begin position="9"/>
        <end position="28"/>
    </location>
</feature>
<feature type="transmembrane region" description="Helical" evidence="1">
    <location>
        <begin position="206"/>
        <end position="223"/>
    </location>
</feature>
<feature type="transmembrane region" description="Helical" evidence="1">
    <location>
        <begin position="135"/>
        <end position="153"/>
    </location>
</feature>
<dbReference type="InterPro" id="IPR011701">
    <property type="entry name" value="MFS"/>
</dbReference>
<accession>F0LJ74</accession>
<dbReference type="eggNOG" id="arCOG00132">
    <property type="taxonomic scope" value="Archaea"/>
</dbReference>
<dbReference type="KEGG" id="tba:TERMP_01621"/>
<gene>
    <name evidence="2" type="ordered locus">TERMP_01621</name>
</gene>